<gene>
    <name evidence="2" type="ORF">T265_03532</name>
</gene>
<feature type="region of interest" description="Disordered" evidence="1">
    <location>
        <begin position="1"/>
        <end position="28"/>
    </location>
</feature>
<evidence type="ECO:0000313" key="3">
    <source>
        <dbReference type="Proteomes" id="UP000054324"/>
    </source>
</evidence>
<dbReference type="RefSeq" id="XP_009166308.1">
    <property type="nucleotide sequence ID" value="XM_009168044.1"/>
</dbReference>
<dbReference type="KEGG" id="ovi:T265_03532"/>
<dbReference type="EMBL" id="KL596669">
    <property type="protein sequence ID" value="KER29945.1"/>
    <property type="molecule type" value="Genomic_DNA"/>
</dbReference>
<name>A0A075A2Y5_OPIVI</name>
<accession>A0A075A2Y5</accession>
<dbReference type="GeneID" id="20317719"/>
<reference evidence="2 3" key="1">
    <citation type="submission" date="2013-11" db="EMBL/GenBank/DDBJ databases">
        <title>Opisthorchis viverrini - life in the bile duct.</title>
        <authorList>
            <person name="Young N.D."/>
            <person name="Nagarajan N."/>
            <person name="Lin S.J."/>
            <person name="Korhonen P.K."/>
            <person name="Jex A.R."/>
            <person name="Hall R.S."/>
            <person name="Safavi-Hemami H."/>
            <person name="Kaewkong W."/>
            <person name="Bertrand D."/>
            <person name="Gao S."/>
            <person name="Seet Q."/>
            <person name="Wongkham S."/>
            <person name="Teh B.T."/>
            <person name="Wongkham C."/>
            <person name="Intapan P.M."/>
            <person name="Maleewong W."/>
            <person name="Yang X."/>
            <person name="Hu M."/>
            <person name="Wang Z."/>
            <person name="Hofmann A."/>
            <person name="Sternberg P.W."/>
            <person name="Tan P."/>
            <person name="Wang J."/>
            <person name="Gasser R.B."/>
        </authorList>
    </citation>
    <scope>NUCLEOTIDE SEQUENCE [LARGE SCALE GENOMIC DNA]</scope>
</reference>
<dbReference type="CTD" id="20317719"/>
<dbReference type="Proteomes" id="UP000054324">
    <property type="component" value="Unassembled WGS sequence"/>
</dbReference>
<organism evidence="2 3">
    <name type="scientific">Opisthorchis viverrini</name>
    <name type="common">Southeast Asian liver fluke</name>
    <dbReference type="NCBI Taxonomy" id="6198"/>
    <lineage>
        <taxon>Eukaryota</taxon>
        <taxon>Metazoa</taxon>
        <taxon>Spiralia</taxon>
        <taxon>Lophotrochozoa</taxon>
        <taxon>Platyhelminthes</taxon>
        <taxon>Trematoda</taxon>
        <taxon>Digenea</taxon>
        <taxon>Opisthorchiida</taxon>
        <taxon>Opisthorchiata</taxon>
        <taxon>Opisthorchiidae</taxon>
        <taxon>Opisthorchis</taxon>
    </lineage>
</organism>
<sequence length="87" mass="9699">MVATINSYTREPHGALKQAGSRTEKAVTTDKHARSNFVAGQLYPTDQTCALYEAKTWRFTAQQRNDSPSVWCGHVIKPVVKVAEEGY</sequence>
<evidence type="ECO:0000256" key="1">
    <source>
        <dbReference type="SAM" id="MobiDB-lite"/>
    </source>
</evidence>
<dbReference type="AlphaFoldDB" id="A0A075A2Y5"/>
<evidence type="ECO:0000313" key="2">
    <source>
        <dbReference type="EMBL" id="KER29945.1"/>
    </source>
</evidence>
<protein>
    <submittedName>
        <fullName evidence="2">Uncharacterized protein</fullName>
    </submittedName>
</protein>
<keyword evidence="3" id="KW-1185">Reference proteome</keyword>
<proteinExistence type="predicted"/>